<dbReference type="AlphaFoldDB" id="A0A1H5UDP6"/>
<sequence>MNYKYYFYLLMAYCCLSGRVYAQQDTIKTLSLEEIKIQNFRLQNPVTSLPSTNGLMIIGGRKSEVISLSGLATNLAEKTGRSLFAKIPSAFIYDMDGTGNQINLSVRGLDGHRSWEFNVRQNGVMINTDIYGYPASHYSMPIEAVGQIELIRGTAALQYGQQFGGMLNYVLKKPDPSRKFSLENISSAGSFGLLSNCTSIGGTVGKFSYFGYYQKRNSNGYRDNGKSESDAQHVEISYQFNDRLKGKAELSRSIFLYQIPGPLTDAQFEQDPTQATRSRNYYSPEIWVPALTLEGRLAANTSFSLVGSGIFGQRSSVTFDALANVPDTINSATSEYAPRNVDIDNYHTRTFEARILHGYTLGSVKNDLSISVRYFNNSFDRRQRGKGTTGTDYDLSVLGDFPRDINLKSQSIAASLENQFHLNDRFSISPGLRIENGSSAMSGTISYVEAEQVPQEIEYDFVTLGINANYQFSPSNRLYGGISQANRPVLFQDIIPGNPLTIINPNLTHSFGYNSEIGWETSPKESMHLNATLFYTFIGNRIGNILVEQDGTTLVQKSNIGDSGTAGVELLWDWEFLKNDRFSLSFYTSSSWMRARYLNGLVAGSEGNEEIIGNYVEAVPEWISRNGLTASYGSLQLALQHQFVSESFSDALNTKSPPPSGAVGLVPSYHIWDLQGIYTYENLTLRASFQNIFDNSYFTKRPQMYPGPGIWSSDGRSLVLSIGLKI</sequence>
<evidence type="ECO:0000256" key="4">
    <source>
        <dbReference type="ARBA" id="ARBA00022692"/>
    </source>
</evidence>
<keyword evidence="5 7" id="KW-0472">Membrane</keyword>
<dbReference type="EMBL" id="FNVR01000004">
    <property type="protein sequence ID" value="SEF73136.1"/>
    <property type="molecule type" value="Genomic_DNA"/>
</dbReference>
<evidence type="ECO:0000256" key="7">
    <source>
        <dbReference type="PROSITE-ProRule" id="PRU01360"/>
    </source>
</evidence>
<comment type="similarity">
    <text evidence="7">Belongs to the TonB-dependent receptor family.</text>
</comment>
<comment type="subcellular location">
    <subcellularLocation>
        <location evidence="1 7">Cell outer membrane</location>
        <topology evidence="1 7">Multi-pass membrane protein</topology>
    </subcellularLocation>
</comment>
<evidence type="ECO:0000256" key="3">
    <source>
        <dbReference type="ARBA" id="ARBA00022452"/>
    </source>
</evidence>
<name>A0A1H5UDP6_9BACT</name>
<protein>
    <submittedName>
        <fullName evidence="10">Fe(3+) dicitrate transport protein</fullName>
    </submittedName>
</protein>
<dbReference type="GO" id="GO:0033214">
    <property type="term" value="P:siderophore-iron import into cell"/>
    <property type="evidence" value="ECO:0007669"/>
    <property type="project" value="TreeGrafter"/>
</dbReference>
<keyword evidence="4 7" id="KW-0812">Transmembrane</keyword>
<dbReference type="STRING" id="1120964.GCA_001313265_03043"/>
<dbReference type="PROSITE" id="PS52016">
    <property type="entry name" value="TONB_DEPENDENT_REC_3"/>
    <property type="match status" value="1"/>
</dbReference>
<dbReference type="Gene3D" id="2.170.130.10">
    <property type="entry name" value="TonB-dependent receptor, plug domain"/>
    <property type="match status" value="1"/>
</dbReference>
<evidence type="ECO:0000256" key="1">
    <source>
        <dbReference type="ARBA" id="ARBA00004571"/>
    </source>
</evidence>
<evidence type="ECO:0000256" key="8">
    <source>
        <dbReference type="SAM" id="SignalP"/>
    </source>
</evidence>
<reference evidence="11" key="1">
    <citation type="submission" date="2016-10" db="EMBL/GenBank/DDBJ databases">
        <authorList>
            <person name="Varghese N."/>
            <person name="Submissions S."/>
        </authorList>
    </citation>
    <scope>NUCLEOTIDE SEQUENCE [LARGE SCALE GENOMIC DNA]</scope>
    <source>
        <strain evidence="11">DSM 17298</strain>
    </source>
</reference>
<keyword evidence="6 7" id="KW-0998">Cell outer membrane</keyword>
<evidence type="ECO:0000313" key="11">
    <source>
        <dbReference type="Proteomes" id="UP000236736"/>
    </source>
</evidence>
<feature type="signal peptide" evidence="8">
    <location>
        <begin position="1"/>
        <end position="22"/>
    </location>
</feature>
<dbReference type="InterPro" id="IPR037066">
    <property type="entry name" value="Plug_dom_sf"/>
</dbReference>
<dbReference type="Pfam" id="PF07715">
    <property type="entry name" value="Plug"/>
    <property type="match status" value="1"/>
</dbReference>
<evidence type="ECO:0000256" key="6">
    <source>
        <dbReference type="ARBA" id="ARBA00023237"/>
    </source>
</evidence>
<dbReference type="SUPFAM" id="SSF56935">
    <property type="entry name" value="Porins"/>
    <property type="match status" value="1"/>
</dbReference>
<dbReference type="PANTHER" id="PTHR30442:SF0">
    <property type="entry name" value="FE(3+) DICITRATE TRANSPORT PROTEIN FECA"/>
    <property type="match status" value="1"/>
</dbReference>
<keyword evidence="11" id="KW-1185">Reference proteome</keyword>
<dbReference type="Proteomes" id="UP000236736">
    <property type="component" value="Unassembled WGS sequence"/>
</dbReference>
<evidence type="ECO:0000256" key="2">
    <source>
        <dbReference type="ARBA" id="ARBA00022448"/>
    </source>
</evidence>
<feature type="chain" id="PRO_5009286020" evidence="8">
    <location>
        <begin position="23"/>
        <end position="726"/>
    </location>
</feature>
<proteinExistence type="inferred from homology"/>
<feature type="domain" description="TonB-dependent receptor plug" evidence="9">
    <location>
        <begin position="80"/>
        <end position="163"/>
    </location>
</feature>
<keyword evidence="3 7" id="KW-1134">Transmembrane beta strand</keyword>
<dbReference type="Gene3D" id="2.40.170.20">
    <property type="entry name" value="TonB-dependent receptor, beta-barrel domain"/>
    <property type="match status" value="1"/>
</dbReference>
<keyword evidence="8" id="KW-0732">Signal</keyword>
<dbReference type="InterPro" id="IPR012910">
    <property type="entry name" value="Plug_dom"/>
</dbReference>
<dbReference type="GO" id="GO:0009279">
    <property type="term" value="C:cell outer membrane"/>
    <property type="evidence" value="ECO:0007669"/>
    <property type="project" value="UniProtKB-SubCell"/>
</dbReference>
<evidence type="ECO:0000313" key="10">
    <source>
        <dbReference type="EMBL" id="SEF73136.1"/>
    </source>
</evidence>
<dbReference type="InterPro" id="IPR039426">
    <property type="entry name" value="TonB-dep_rcpt-like"/>
</dbReference>
<keyword evidence="2 7" id="KW-0813">Transport</keyword>
<gene>
    <name evidence="10" type="ORF">SAMN03080598_01202</name>
</gene>
<accession>A0A1H5UDP6</accession>
<dbReference type="OrthoDB" id="9758472at2"/>
<evidence type="ECO:0000256" key="5">
    <source>
        <dbReference type="ARBA" id="ARBA00023136"/>
    </source>
</evidence>
<organism evidence="10 11">
    <name type="scientific">Algoriphagus boritolerans DSM 17298 = JCM 18970</name>
    <dbReference type="NCBI Taxonomy" id="1120964"/>
    <lineage>
        <taxon>Bacteria</taxon>
        <taxon>Pseudomonadati</taxon>
        <taxon>Bacteroidota</taxon>
        <taxon>Cytophagia</taxon>
        <taxon>Cytophagales</taxon>
        <taxon>Cyclobacteriaceae</taxon>
        <taxon>Algoriphagus</taxon>
    </lineage>
</organism>
<dbReference type="InterPro" id="IPR036942">
    <property type="entry name" value="Beta-barrel_TonB_sf"/>
</dbReference>
<dbReference type="PANTHER" id="PTHR30442">
    <property type="entry name" value="IRON III DICITRATE TRANSPORT PROTEIN FECA"/>
    <property type="match status" value="1"/>
</dbReference>
<dbReference type="RefSeq" id="WP_103923868.1">
    <property type="nucleotide sequence ID" value="NZ_FNVR01000004.1"/>
</dbReference>
<evidence type="ECO:0000259" key="9">
    <source>
        <dbReference type="Pfam" id="PF07715"/>
    </source>
</evidence>